<feature type="domain" description="Secretion system C-terminal sorting" evidence="2">
    <location>
        <begin position="325"/>
        <end position="390"/>
    </location>
</feature>
<dbReference type="EMBL" id="VANR01000001">
    <property type="protein sequence ID" value="TMM31894.1"/>
    <property type="molecule type" value="Genomic_DNA"/>
</dbReference>
<evidence type="ECO:0000313" key="3">
    <source>
        <dbReference type="EMBL" id="TMM31894.1"/>
    </source>
</evidence>
<dbReference type="OrthoDB" id="1491720at2"/>
<keyword evidence="4" id="KW-1185">Reference proteome</keyword>
<dbReference type="RefSeq" id="WP_138534108.1">
    <property type="nucleotide sequence ID" value="NZ_VANR01000001.1"/>
</dbReference>
<gene>
    <name evidence="3" type="ORF">FDT66_00025</name>
</gene>
<evidence type="ECO:0000313" key="4">
    <source>
        <dbReference type="Proteomes" id="UP000307140"/>
    </source>
</evidence>
<accession>A0A5S3NBS4</accession>
<evidence type="ECO:0000259" key="2">
    <source>
        <dbReference type="Pfam" id="PF18962"/>
    </source>
</evidence>
<dbReference type="Proteomes" id="UP000307140">
    <property type="component" value="Unassembled WGS sequence"/>
</dbReference>
<comment type="caution">
    <text evidence="3">The sequence shown here is derived from an EMBL/GenBank/DDBJ whole genome shotgun (WGS) entry which is preliminary data.</text>
</comment>
<proteinExistence type="predicted"/>
<dbReference type="Gene3D" id="2.40.128.720">
    <property type="match status" value="3"/>
</dbReference>
<evidence type="ECO:0000256" key="1">
    <source>
        <dbReference type="ARBA" id="ARBA00022729"/>
    </source>
</evidence>
<sequence>MKKNTFLLFVCFTVSILGQDKLTSNVNQFYDGVNWVNNNRSTYIYDASNNLTEEAYFSWNSMNASWDLNARETYTYNSQNKIITDTYESLDSSGNPEDGLRTNYTYNSNNQIIESIDQEKINNVWVNEHRNTFTYTNNKITGLLSEEWNGSSWVLVTEGSQRDASSRVVINYGSNNLVSEYTYEEWNGSSWDLDGRDTYTYNSNNKAIQNISQDWNGTSYVNNYKAEYTYDGNGNLILEEDFDFENGTFTNSYEESYTFDTSKLMSTIINPFKDKTGFAALTGEDEQFVNKITGSSTGTNDRTIYYYNGATASVEDFTALNFKAYPNPTNGVFTINTANFEVERIDLFNILGKKVFSTNQKQVDITSLSQGFYLLKVQTKEGKVASKRIIKN</sequence>
<dbReference type="Pfam" id="PF18962">
    <property type="entry name" value="Por_Secre_tail"/>
    <property type="match status" value="1"/>
</dbReference>
<name>A0A5S3NBS4_9FLAO</name>
<organism evidence="3 4">
    <name type="scientific">Polaribacter aestuariivivens</name>
    <dbReference type="NCBI Taxonomy" id="2304626"/>
    <lineage>
        <taxon>Bacteria</taxon>
        <taxon>Pseudomonadati</taxon>
        <taxon>Bacteroidota</taxon>
        <taxon>Flavobacteriia</taxon>
        <taxon>Flavobacteriales</taxon>
        <taxon>Flavobacteriaceae</taxon>
    </lineage>
</organism>
<keyword evidence="1" id="KW-0732">Signal</keyword>
<dbReference type="InterPro" id="IPR026444">
    <property type="entry name" value="Secre_tail"/>
</dbReference>
<reference evidence="3 4" key="1">
    <citation type="submission" date="2019-05" db="EMBL/GenBank/DDBJ databases">
        <title>Polaribacter aestuariivivens sp. nov., isolated from a tidal flat.</title>
        <authorList>
            <person name="Yoon J.-H."/>
        </authorList>
    </citation>
    <scope>NUCLEOTIDE SEQUENCE [LARGE SCALE GENOMIC DNA]</scope>
    <source>
        <strain evidence="3 4">DBTF-3</strain>
    </source>
</reference>
<protein>
    <submittedName>
        <fullName evidence="3">T9SS type A sorting domain-containing protein</fullName>
    </submittedName>
</protein>
<dbReference type="AlphaFoldDB" id="A0A5S3NBS4"/>
<dbReference type="NCBIfam" id="TIGR04183">
    <property type="entry name" value="Por_Secre_tail"/>
    <property type="match status" value="1"/>
</dbReference>